<dbReference type="InterPro" id="IPR000965">
    <property type="entry name" value="GPR_dom"/>
</dbReference>
<comment type="catalytic activity">
    <reaction evidence="6 7">
        <text>L-glutamate 5-semialdehyde + phosphate + NADP(+) = L-glutamyl 5-phosphate + NADPH + H(+)</text>
        <dbReference type="Rhea" id="RHEA:19541"/>
        <dbReference type="ChEBI" id="CHEBI:15378"/>
        <dbReference type="ChEBI" id="CHEBI:43474"/>
        <dbReference type="ChEBI" id="CHEBI:57783"/>
        <dbReference type="ChEBI" id="CHEBI:58066"/>
        <dbReference type="ChEBI" id="CHEBI:58274"/>
        <dbReference type="ChEBI" id="CHEBI:58349"/>
        <dbReference type="EC" id="1.2.1.41"/>
    </reaction>
</comment>
<accession>A0AA86N009</accession>
<evidence type="ECO:0000256" key="5">
    <source>
        <dbReference type="ARBA" id="ARBA00023002"/>
    </source>
</evidence>
<evidence type="ECO:0000256" key="6">
    <source>
        <dbReference type="ARBA" id="ARBA00049024"/>
    </source>
</evidence>
<keyword evidence="7" id="KW-0963">Cytoplasm</keyword>
<evidence type="ECO:0000256" key="4">
    <source>
        <dbReference type="ARBA" id="ARBA00022857"/>
    </source>
</evidence>
<comment type="similarity">
    <text evidence="7">Belongs to the gamma-glutamyl phosphate reductase family.</text>
</comment>
<keyword evidence="10" id="KW-1185">Reference proteome</keyword>
<comment type="function">
    <text evidence="7">Catalyzes the NADPH-dependent reduction of L-glutamate 5-phosphate into L-glutamate 5-semialdehyde and phosphate. The product spontaneously undergoes cyclization to form 1-pyrroline-5-carboxylate.</text>
</comment>
<gene>
    <name evidence="7" type="primary">proA</name>
    <name evidence="9" type="ORF">DNFV4_02628</name>
</gene>
<sequence>MVEMPVRMYLSALLKKARESVTPMALLSGPVKEATLRTVAELITERTDDLLAANREDVLAVGKSLEGEKDKDRVKAAVNRVKLAEDDLKLMADRIQRVADLDDPAGQVVEQGERPNGMQVRRVRVPIGVLGIISELNPNTTMEILALCFKAGNVSVFRGAPEWAATHQALASLLREAGERHRIPAAAITLIDRPEKDVALELMRATRQQIDALIVRGGAGLRKAVADTSRLPILCHDGAVNHMYVDGEVDIPMAQNLIVNAKAQQPSESSSVDTVLVQQNIARQFLPALIRRLLDEFNVDVLGCPKTVAMIGAQPLPRYRNLVPASDEDWGKQFLAPTLAVKMVKDLDEALAHIAQYGTGHTAVIATRDYAHAMRFVREVDAAAVLVNASSRLHGGEEFGLGGEVGLSSSRLHARGPIGLEALTILKYVVLGTGQLRHPHPVPTAYEDAIMLKRF</sequence>
<feature type="domain" description="Aldehyde dehydrogenase" evidence="8">
    <location>
        <begin position="333"/>
        <end position="403"/>
    </location>
</feature>
<dbReference type="GO" id="GO:0050661">
    <property type="term" value="F:NADP binding"/>
    <property type="evidence" value="ECO:0007669"/>
    <property type="project" value="InterPro"/>
</dbReference>
<dbReference type="GO" id="GO:0005737">
    <property type="term" value="C:cytoplasm"/>
    <property type="evidence" value="ECO:0007669"/>
    <property type="project" value="UniProtKB-SubCell"/>
</dbReference>
<dbReference type="NCBIfam" id="TIGR00407">
    <property type="entry name" value="proA"/>
    <property type="match status" value="1"/>
</dbReference>
<dbReference type="KEGG" id="nti:DNFV4_02628"/>
<dbReference type="InterPro" id="IPR012134">
    <property type="entry name" value="Glu-5-SA_DH"/>
</dbReference>
<evidence type="ECO:0000313" key="10">
    <source>
        <dbReference type="Proteomes" id="UP001179121"/>
    </source>
</evidence>
<protein>
    <recommendedName>
        <fullName evidence="7">Gamma-glutamyl phosphate reductase</fullName>
        <shortName evidence="7">GPR</shortName>
        <ecNumber evidence="7">1.2.1.41</ecNumber>
    </recommendedName>
    <alternativeName>
        <fullName evidence="7">Glutamate-5-semialdehyde dehydrogenase</fullName>
    </alternativeName>
    <alternativeName>
        <fullName evidence="7">Glutamyl-gamma-semialdehyde dehydrogenase</fullName>
        <shortName evidence="7">GSA dehydrogenase</shortName>
    </alternativeName>
</protein>
<dbReference type="Proteomes" id="UP001179121">
    <property type="component" value="Chromosome"/>
</dbReference>
<comment type="pathway">
    <text evidence="1 7">Amino-acid biosynthesis; L-proline biosynthesis; L-glutamate 5-semialdehyde from L-glutamate: step 2/2.</text>
</comment>
<dbReference type="InterPro" id="IPR016163">
    <property type="entry name" value="Ald_DH_C"/>
</dbReference>
<evidence type="ECO:0000256" key="7">
    <source>
        <dbReference type="HAMAP-Rule" id="MF_00412"/>
    </source>
</evidence>
<evidence type="ECO:0000259" key="8">
    <source>
        <dbReference type="Pfam" id="PF00171"/>
    </source>
</evidence>
<dbReference type="InterPro" id="IPR016161">
    <property type="entry name" value="Ald_DH/histidinol_DH"/>
</dbReference>
<dbReference type="RefSeq" id="WP_289268941.1">
    <property type="nucleotide sequence ID" value="NZ_OX365700.1"/>
</dbReference>
<dbReference type="PANTHER" id="PTHR11063:SF8">
    <property type="entry name" value="DELTA-1-PYRROLINE-5-CARBOXYLATE SYNTHASE"/>
    <property type="match status" value="1"/>
</dbReference>
<dbReference type="Gene3D" id="3.40.309.10">
    <property type="entry name" value="Aldehyde Dehydrogenase, Chain A, domain 2"/>
    <property type="match status" value="1"/>
</dbReference>
<dbReference type="Pfam" id="PF00171">
    <property type="entry name" value="Aldedh"/>
    <property type="match status" value="2"/>
</dbReference>
<keyword evidence="2 7" id="KW-0028">Amino-acid biosynthesis</keyword>
<dbReference type="PANTHER" id="PTHR11063">
    <property type="entry name" value="GLUTAMATE SEMIALDEHYDE DEHYDROGENASE"/>
    <property type="match status" value="1"/>
</dbReference>
<keyword evidence="4 7" id="KW-0521">NADP</keyword>
<evidence type="ECO:0000256" key="1">
    <source>
        <dbReference type="ARBA" id="ARBA00004985"/>
    </source>
</evidence>
<dbReference type="PIRSF" id="PIRSF000151">
    <property type="entry name" value="GPR"/>
    <property type="match status" value="1"/>
</dbReference>
<evidence type="ECO:0000256" key="2">
    <source>
        <dbReference type="ARBA" id="ARBA00022605"/>
    </source>
</evidence>
<dbReference type="NCBIfam" id="NF001221">
    <property type="entry name" value="PRK00197.1"/>
    <property type="match status" value="1"/>
</dbReference>
<reference evidence="9" key="1">
    <citation type="submission" date="2022-10" db="EMBL/GenBank/DDBJ databases">
        <authorList>
            <person name="Koch H."/>
        </authorList>
    </citation>
    <scope>NUCLEOTIDE SEQUENCE</scope>
    <source>
        <strain evidence="9">DNF</strain>
    </source>
</reference>
<comment type="subcellular location">
    <subcellularLocation>
        <location evidence="7">Cytoplasm</location>
    </subcellularLocation>
</comment>
<dbReference type="GO" id="GO:0004350">
    <property type="term" value="F:glutamate-5-semialdehyde dehydrogenase activity"/>
    <property type="evidence" value="ECO:0007669"/>
    <property type="project" value="UniProtKB-UniRule"/>
</dbReference>
<keyword evidence="5 7" id="KW-0560">Oxidoreductase</keyword>
<evidence type="ECO:0000313" key="9">
    <source>
        <dbReference type="EMBL" id="CAI4032200.1"/>
    </source>
</evidence>
<dbReference type="InterPro" id="IPR016162">
    <property type="entry name" value="Ald_DH_N"/>
</dbReference>
<dbReference type="CDD" id="cd07079">
    <property type="entry name" value="ALDH_F18-19_ProA-GPR"/>
    <property type="match status" value="1"/>
</dbReference>
<dbReference type="Gene3D" id="3.40.605.10">
    <property type="entry name" value="Aldehyde Dehydrogenase, Chain A, domain 1"/>
    <property type="match status" value="1"/>
</dbReference>
<dbReference type="EMBL" id="OX365700">
    <property type="protein sequence ID" value="CAI4032200.1"/>
    <property type="molecule type" value="Genomic_DNA"/>
</dbReference>
<dbReference type="InterPro" id="IPR015590">
    <property type="entry name" value="Aldehyde_DH_dom"/>
</dbReference>
<dbReference type="AlphaFoldDB" id="A0AA86N009"/>
<dbReference type="GO" id="GO:0055129">
    <property type="term" value="P:L-proline biosynthetic process"/>
    <property type="evidence" value="ECO:0007669"/>
    <property type="project" value="UniProtKB-UniRule"/>
</dbReference>
<organism evidence="9 10">
    <name type="scientific">Nitrospira tepida</name>
    <dbReference type="NCBI Taxonomy" id="2973512"/>
    <lineage>
        <taxon>Bacteria</taxon>
        <taxon>Pseudomonadati</taxon>
        <taxon>Nitrospirota</taxon>
        <taxon>Nitrospiria</taxon>
        <taxon>Nitrospirales</taxon>
        <taxon>Nitrospiraceae</taxon>
        <taxon>Nitrospira</taxon>
    </lineage>
</organism>
<name>A0AA86N009_9BACT</name>
<evidence type="ECO:0000256" key="3">
    <source>
        <dbReference type="ARBA" id="ARBA00022650"/>
    </source>
</evidence>
<dbReference type="HAMAP" id="MF_00412">
    <property type="entry name" value="ProA"/>
    <property type="match status" value="1"/>
</dbReference>
<keyword evidence="3 7" id="KW-0641">Proline biosynthesis</keyword>
<feature type="domain" description="Aldehyde dehydrogenase" evidence="8">
    <location>
        <begin position="12"/>
        <end position="293"/>
    </location>
</feature>
<proteinExistence type="inferred from homology"/>
<dbReference type="EC" id="1.2.1.41" evidence="7"/>
<dbReference type="SUPFAM" id="SSF53720">
    <property type="entry name" value="ALDH-like"/>
    <property type="match status" value="1"/>
</dbReference>